<dbReference type="EMBL" id="JABFUD020000024">
    <property type="protein sequence ID" value="KAI5059921.1"/>
    <property type="molecule type" value="Genomic_DNA"/>
</dbReference>
<dbReference type="CDD" id="cd19481">
    <property type="entry name" value="RecA-like_protease"/>
    <property type="match status" value="1"/>
</dbReference>
<keyword evidence="2" id="KW-0934">Plastid</keyword>
<dbReference type="GO" id="GO:0005524">
    <property type="term" value="F:ATP binding"/>
    <property type="evidence" value="ECO:0007669"/>
    <property type="project" value="UniProtKB-KW"/>
</dbReference>
<evidence type="ECO:0000256" key="3">
    <source>
        <dbReference type="ARBA" id="ARBA00022741"/>
    </source>
</evidence>
<organism evidence="8 9">
    <name type="scientific">Adiantum capillus-veneris</name>
    <name type="common">Maidenhair fern</name>
    <dbReference type="NCBI Taxonomy" id="13818"/>
    <lineage>
        <taxon>Eukaryota</taxon>
        <taxon>Viridiplantae</taxon>
        <taxon>Streptophyta</taxon>
        <taxon>Embryophyta</taxon>
        <taxon>Tracheophyta</taxon>
        <taxon>Polypodiopsida</taxon>
        <taxon>Polypodiidae</taxon>
        <taxon>Polypodiales</taxon>
        <taxon>Pteridineae</taxon>
        <taxon>Pteridaceae</taxon>
        <taxon>Vittarioideae</taxon>
        <taxon>Adiantum</taxon>
    </lineage>
</organism>
<dbReference type="Gene3D" id="1.10.8.60">
    <property type="match status" value="1"/>
</dbReference>
<evidence type="ECO:0000256" key="1">
    <source>
        <dbReference type="ARBA" id="ARBA00006914"/>
    </source>
</evidence>
<dbReference type="InterPro" id="IPR003959">
    <property type="entry name" value="ATPase_AAA_core"/>
</dbReference>
<keyword evidence="9" id="KW-1185">Reference proteome</keyword>
<dbReference type="Gene3D" id="3.40.50.300">
    <property type="entry name" value="P-loop containing nucleotide triphosphate hydrolases"/>
    <property type="match status" value="1"/>
</dbReference>
<evidence type="ECO:0000256" key="2">
    <source>
        <dbReference type="ARBA" id="ARBA00022528"/>
    </source>
</evidence>
<dbReference type="InterPro" id="IPR003960">
    <property type="entry name" value="ATPase_AAA_CS"/>
</dbReference>
<dbReference type="SMART" id="SM00382">
    <property type="entry name" value="AAA"/>
    <property type="match status" value="1"/>
</dbReference>
<dbReference type="OrthoDB" id="5925at2759"/>
<evidence type="ECO:0000259" key="7">
    <source>
        <dbReference type="SMART" id="SM00382"/>
    </source>
</evidence>
<feature type="domain" description="AAA+ ATPase" evidence="7">
    <location>
        <begin position="344"/>
        <end position="479"/>
    </location>
</feature>
<dbReference type="GO" id="GO:0016887">
    <property type="term" value="F:ATP hydrolysis activity"/>
    <property type="evidence" value="ECO:0007669"/>
    <property type="project" value="InterPro"/>
</dbReference>
<name>A0A9D4Z4Y1_ADICA</name>
<dbReference type="InterPro" id="IPR003593">
    <property type="entry name" value="AAA+_ATPase"/>
</dbReference>
<dbReference type="InterPro" id="IPR050221">
    <property type="entry name" value="26S_Proteasome_ATPase"/>
</dbReference>
<accession>A0A9D4Z4Y1</accession>
<dbReference type="Proteomes" id="UP000886520">
    <property type="component" value="Chromosome 24"/>
</dbReference>
<gene>
    <name evidence="8" type="ORF">GOP47_0024341</name>
</gene>
<evidence type="ECO:0000313" key="8">
    <source>
        <dbReference type="EMBL" id="KAI5059921.1"/>
    </source>
</evidence>
<reference evidence="8" key="1">
    <citation type="submission" date="2021-01" db="EMBL/GenBank/DDBJ databases">
        <title>Adiantum capillus-veneris genome.</title>
        <authorList>
            <person name="Fang Y."/>
            <person name="Liao Q."/>
        </authorList>
    </citation>
    <scope>NUCLEOTIDE SEQUENCE</scope>
    <source>
        <strain evidence="8">H3</strain>
        <tissue evidence="8">Leaf</tissue>
    </source>
</reference>
<evidence type="ECO:0000256" key="4">
    <source>
        <dbReference type="ARBA" id="ARBA00022840"/>
    </source>
</evidence>
<dbReference type="SUPFAM" id="SSF52540">
    <property type="entry name" value="P-loop containing nucleoside triphosphate hydrolases"/>
    <property type="match status" value="1"/>
</dbReference>
<feature type="region of interest" description="Disordered" evidence="6">
    <location>
        <begin position="253"/>
        <end position="274"/>
    </location>
</feature>
<keyword evidence="2" id="KW-0150">Chloroplast</keyword>
<dbReference type="GO" id="GO:0000502">
    <property type="term" value="C:proteasome complex"/>
    <property type="evidence" value="ECO:0007669"/>
    <property type="project" value="UniProtKB-ARBA"/>
</dbReference>
<dbReference type="InterPro" id="IPR027417">
    <property type="entry name" value="P-loop_NTPase"/>
</dbReference>
<comment type="caution">
    <text evidence="8">The sequence shown here is derived from an EMBL/GenBank/DDBJ whole genome shotgun (WGS) entry which is preliminary data.</text>
</comment>
<dbReference type="PANTHER" id="PTHR23073">
    <property type="entry name" value="26S PROTEASOME REGULATORY SUBUNIT"/>
    <property type="match status" value="1"/>
</dbReference>
<dbReference type="Pfam" id="PF00004">
    <property type="entry name" value="AAA"/>
    <property type="match status" value="1"/>
</dbReference>
<evidence type="ECO:0000256" key="5">
    <source>
        <dbReference type="RuleBase" id="RU003651"/>
    </source>
</evidence>
<evidence type="ECO:0000256" key="6">
    <source>
        <dbReference type="SAM" id="MobiDB-lite"/>
    </source>
</evidence>
<feature type="compositionally biased region" description="Basic residues" evidence="6">
    <location>
        <begin position="255"/>
        <end position="273"/>
    </location>
</feature>
<comment type="similarity">
    <text evidence="1 5">Belongs to the AAA ATPase family.</text>
</comment>
<proteinExistence type="inferred from homology"/>
<keyword evidence="3 5" id="KW-0547">Nucleotide-binding</keyword>
<dbReference type="PROSITE" id="PS00674">
    <property type="entry name" value="AAA"/>
    <property type="match status" value="1"/>
</dbReference>
<keyword evidence="4 5" id="KW-0067">ATP-binding</keyword>
<dbReference type="AlphaFoldDB" id="A0A9D4Z4Y1"/>
<protein>
    <recommendedName>
        <fullName evidence="7">AAA+ ATPase domain-containing protein</fullName>
    </recommendedName>
</protein>
<sequence>MTRFLRNWRVVGSASPYPWTPTSARPRSGYRSYQQQLGFQVCASDQEGRTTSNMLPSAAFLLAFGCGLSFTSTTLLEPAQTESGPMANEAGKENILDKESVMRHAELGIQTRLKSLNLTESAVSPFTISAKGQQVSIKFPVSPLCDLWCLVVDVVSHVGKLQNNVNGGKIIVSASDSVVAQVMTLEHPDYQIERHLAENHGKEVSSNALCIGIFEPMMGEKFPEIEFLKKGSYSEEELDVVVNTLRLSSSETVRKSPRQNYKKQHELRKKSGNKKGALDSLEAMGVKVYGQDNLAGQLAVSWDIIAGYHEQKREIEDTVLLALRCPEVYDSIARGTRRKFESNRPRAILFEGPPGTGKTSSARVIATQSGVPLLYVPLEAVVSKYYGESERMLGKVFNTANELENGAIIFLDEIDSLAMTRDSEMHEATRRMLSVLLRQIDGFEQDSRVVVIAATNRKEDLDPALISRFDSSITFGLPDKKTREEISAQYARHLTPNGLAAIADATEGMSGRDLRDVCQQAERRWASKAIRNNASSPMACGLPPLEEYIESAQKRRTTIQVMPSERGHRARPGAAWPPSVVV</sequence>
<evidence type="ECO:0000313" key="9">
    <source>
        <dbReference type="Proteomes" id="UP000886520"/>
    </source>
</evidence>